<proteinExistence type="predicted"/>
<comment type="caution">
    <text evidence="1">The sequence shown here is derived from an EMBL/GenBank/DDBJ whole genome shotgun (WGS) entry which is preliminary data.</text>
</comment>
<evidence type="ECO:0000313" key="1">
    <source>
        <dbReference type="EMBL" id="MCQ9628734.1"/>
    </source>
</evidence>
<organism evidence="1 2">
    <name type="scientific">Actinobacillus suis</name>
    <dbReference type="NCBI Taxonomy" id="716"/>
    <lineage>
        <taxon>Bacteria</taxon>
        <taxon>Pseudomonadati</taxon>
        <taxon>Pseudomonadota</taxon>
        <taxon>Gammaproteobacteria</taxon>
        <taxon>Pasteurellales</taxon>
        <taxon>Pasteurellaceae</taxon>
        <taxon>Actinobacillus</taxon>
    </lineage>
</organism>
<name>A0ABT1WT86_ACTSU</name>
<dbReference type="SUPFAM" id="SSF52980">
    <property type="entry name" value="Restriction endonuclease-like"/>
    <property type="match status" value="1"/>
</dbReference>
<sequence length="304" mass="34915">MSKQLTPAALVALKDALTHIYWFKKDLKSFLLNSLPENIQISHINWELTKREIITAIVDKLAQKQHTQILLQLAENICQFNTFEHLAHLEDSENKIRLAKNAVNHLKQFMIPYQEIQQEEVLRKQRKKAAEEKQKSFKSYQEELCALKQEFISLATSQDSQQRGFKLENLMNKLFTLNDLDPKAAFKIIGQQIDGAFTLDGIEFLFEAKWVKPPINNSDLAIFKEKVKSKLENTLGLFLSIDGFSEDGVAASQSSDKVMILMDGSDLMAVLEERISFIELINRKKQIAAREGRIYVPFSQMTHS</sequence>
<keyword evidence="2" id="KW-1185">Reference proteome</keyword>
<gene>
    <name evidence="1" type="ORF">LZL92_00375</name>
</gene>
<dbReference type="GeneID" id="34292059"/>
<evidence type="ECO:0008006" key="3">
    <source>
        <dbReference type="Google" id="ProtNLM"/>
    </source>
</evidence>
<dbReference type="Proteomes" id="UP001206331">
    <property type="component" value="Unassembled WGS sequence"/>
</dbReference>
<evidence type="ECO:0000313" key="2">
    <source>
        <dbReference type="Proteomes" id="UP001206331"/>
    </source>
</evidence>
<accession>A0ABT1WT86</accession>
<protein>
    <recommendedName>
        <fullName evidence="3">Restriction endonuclease type IV Mrr domain-containing protein</fullName>
    </recommendedName>
</protein>
<dbReference type="RefSeq" id="WP_014991645.1">
    <property type="nucleotide sequence ID" value="NZ_JAJUOY010000001.1"/>
</dbReference>
<reference evidence="1 2" key="1">
    <citation type="submission" date="2021-12" db="EMBL/GenBank/DDBJ databases">
        <title>Identification and characterization of A. suis stains in western Canada.</title>
        <authorList>
            <person name="Kulathunga D.G.R.S."/>
            <person name="De Oliveira Costa M."/>
        </authorList>
    </citation>
    <scope>NUCLEOTIDE SEQUENCE [LARGE SCALE GENOMIC DNA]</scope>
    <source>
        <strain evidence="1 2">18_292</strain>
    </source>
</reference>
<dbReference type="EMBL" id="JAJUPA010000001">
    <property type="protein sequence ID" value="MCQ9628734.1"/>
    <property type="molecule type" value="Genomic_DNA"/>
</dbReference>
<dbReference type="InterPro" id="IPR011335">
    <property type="entry name" value="Restrct_endonuc-II-like"/>
</dbReference>